<protein>
    <submittedName>
        <fullName evidence="1">Uncharacterized protein</fullName>
    </submittedName>
</protein>
<accession>A0A1Q5U787</accession>
<dbReference type="EMBL" id="MNBE01000569">
    <property type="protein sequence ID" value="OKP08278.1"/>
    <property type="molecule type" value="Genomic_DNA"/>
</dbReference>
<dbReference type="Proteomes" id="UP000186955">
    <property type="component" value="Unassembled WGS sequence"/>
</dbReference>
<evidence type="ECO:0000313" key="1">
    <source>
        <dbReference type="EMBL" id="OKP08278.1"/>
    </source>
</evidence>
<dbReference type="AlphaFoldDB" id="A0A1Q5U787"/>
<name>A0A1Q5U787_9EURO</name>
<proteinExistence type="predicted"/>
<keyword evidence="2" id="KW-1185">Reference proteome</keyword>
<gene>
    <name evidence="1" type="ORF">PENSUB_5645</name>
</gene>
<evidence type="ECO:0000313" key="2">
    <source>
        <dbReference type="Proteomes" id="UP000186955"/>
    </source>
</evidence>
<comment type="caution">
    <text evidence="1">The sequence shown here is derived from an EMBL/GenBank/DDBJ whole genome shotgun (WGS) entry which is preliminary data.</text>
</comment>
<reference evidence="1 2" key="1">
    <citation type="submission" date="2016-10" db="EMBL/GenBank/DDBJ databases">
        <title>Genome sequence of the ascomycete fungus Penicillium subrubescens.</title>
        <authorList>
            <person name="De Vries R.P."/>
            <person name="Peng M."/>
            <person name="Dilokpimol A."/>
            <person name="Hilden K."/>
            <person name="Makela M.R."/>
            <person name="Grigoriev I."/>
            <person name="Riley R."/>
            <person name="Granchi Z."/>
        </authorList>
    </citation>
    <scope>NUCLEOTIDE SEQUENCE [LARGE SCALE GENOMIC DNA]</scope>
    <source>
        <strain evidence="1 2">CBS 132785</strain>
    </source>
</reference>
<organism evidence="1 2">
    <name type="scientific">Penicillium subrubescens</name>
    <dbReference type="NCBI Taxonomy" id="1316194"/>
    <lineage>
        <taxon>Eukaryota</taxon>
        <taxon>Fungi</taxon>
        <taxon>Dikarya</taxon>
        <taxon>Ascomycota</taxon>
        <taxon>Pezizomycotina</taxon>
        <taxon>Eurotiomycetes</taxon>
        <taxon>Eurotiomycetidae</taxon>
        <taxon>Eurotiales</taxon>
        <taxon>Aspergillaceae</taxon>
        <taxon>Penicillium</taxon>
    </lineage>
</organism>
<sequence>MQGLIKAIRMVVDTGKIARWDSEDFEIGATGVKMQRSMVVGNDILEIRRVEPNRREKDQVA</sequence>